<feature type="transmembrane region" description="Helical" evidence="7">
    <location>
        <begin position="167"/>
        <end position="186"/>
    </location>
</feature>
<keyword evidence="6 7" id="KW-0472">Membrane</keyword>
<evidence type="ECO:0000313" key="9">
    <source>
        <dbReference type="EMBL" id="GLR63478.1"/>
    </source>
</evidence>
<dbReference type="InterPro" id="IPR036259">
    <property type="entry name" value="MFS_trans_sf"/>
</dbReference>
<dbReference type="Gene3D" id="1.20.1250.20">
    <property type="entry name" value="MFS general substrate transporter like domains"/>
    <property type="match status" value="1"/>
</dbReference>
<feature type="transmembrane region" description="Helical" evidence="7">
    <location>
        <begin position="136"/>
        <end position="161"/>
    </location>
</feature>
<proteinExistence type="predicted"/>
<feature type="transmembrane region" description="Helical" evidence="7">
    <location>
        <begin position="80"/>
        <end position="98"/>
    </location>
</feature>
<dbReference type="PANTHER" id="PTHR23517:SF2">
    <property type="entry name" value="MULTIDRUG RESISTANCE PROTEIN MDTH"/>
    <property type="match status" value="1"/>
</dbReference>
<organism evidence="9 10">
    <name type="scientific">Marinospirillum insulare</name>
    <dbReference type="NCBI Taxonomy" id="217169"/>
    <lineage>
        <taxon>Bacteria</taxon>
        <taxon>Pseudomonadati</taxon>
        <taxon>Pseudomonadota</taxon>
        <taxon>Gammaproteobacteria</taxon>
        <taxon>Oceanospirillales</taxon>
        <taxon>Oceanospirillaceae</taxon>
        <taxon>Marinospirillum</taxon>
    </lineage>
</organism>
<evidence type="ECO:0000313" key="10">
    <source>
        <dbReference type="Proteomes" id="UP001156682"/>
    </source>
</evidence>
<evidence type="ECO:0000256" key="5">
    <source>
        <dbReference type="ARBA" id="ARBA00022989"/>
    </source>
</evidence>
<keyword evidence="5 7" id="KW-1133">Transmembrane helix</keyword>
<feature type="transmembrane region" description="Helical" evidence="7">
    <location>
        <begin position="48"/>
        <end position="68"/>
    </location>
</feature>
<dbReference type="CDD" id="cd17472">
    <property type="entry name" value="MFS_YajR_like"/>
    <property type="match status" value="1"/>
</dbReference>
<dbReference type="Pfam" id="PF07690">
    <property type="entry name" value="MFS_1"/>
    <property type="match status" value="1"/>
</dbReference>
<comment type="subcellular location">
    <subcellularLocation>
        <location evidence="1">Cell membrane</location>
        <topology evidence="1">Multi-pass membrane protein</topology>
    </subcellularLocation>
</comment>
<feature type="transmembrane region" description="Helical" evidence="7">
    <location>
        <begin position="104"/>
        <end position="124"/>
    </location>
</feature>
<dbReference type="InterPro" id="IPR050171">
    <property type="entry name" value="MFS_Transporters"/>
</dbReference>
<dbReference type="RefSeq" id="WP_027849826.1">
    <property type="nucleotide sequence ID" value="NZ_BSOR01000016.1"/>
</dbReference>
<dbReference type="Gene3D" id="3.30.70.100">
    <property type="match status" value="1"/>
</dbReference>
<dbReference type="PANTHER" id="PTHR23517">
    <property type="entry name" value="RESISTANCE PROTEIN MDTM, PUTATIVE-RELATED-RELATED"/>
    <property type="match status" value="1"/>
</dbReference>
<feature type="transmembrane region" description="Helical" evidence="7">
    <location>
        <begin position="340"/>
        <end position="364"/>
    </location>
</feature>
<evidence type="ECO:0000259" key="8">
    <source>
        <dbReference type="PROSITE" id="PS50850"/>
    </source>
</evidence>
<keyword evidence="2" id="KW-0813">Transport</keyword>
<dbReference type="PROSITE" id="PS50850">
    <property type="entry name" value="MFS"/>
    <property type="match status" value="1"/>
</dbReference>
<feature type="transmembrane region" description="Helical" evidence="7">
    <location>
        <begin position="21"/>
        <end position="42"/>
    </location>
</feature>
<dbReference type="InterPro" id="IPR001958">
    <property type="entry name" value="Tet-R_TetA/multi-R_MdtG-like"/>
</dbReference>
<dbReference type="InterPro" id="IPR011701">
    <property type="entry name" value="MFS"/>
</dbReference>
<gene>
    <name evidence="9" type="ORF">GCM10007878_09130</name>
</gene>
<protein>
    <submittedName>
        <fullName evidence="9">MFS transporter</fullName>
    </submittedName>
</protein>
<feature type="transmembrane region" description="Helical" evidence="7">
    <location>
        <begin position="370"/>
        <end position="388"/>
    </location>
</feature>
<keyword evidence="10" id="KW-1185">Reference proteome</keyword>
<name>A0ABQ5ZWN1_9GAMM</name>
<sequence>MRQDSLAKTELRAISGLAGLYGLRMLGLFMVLPVMPLLLLEYEGAEPFIIGLTIGIYGFTQALLQLPYGWLSDKFGRKPLIYLGLLIFALGSLVAAMADSMLGLLVGRALQGAGAIASVLMALLADLTRDEKRTQAMASVGISIGLAFIVAMAAGPLLAGWVGLSGLFWLTAAFSLLGMFIVWRWVPTPQRVRKHLDAGGIDTKQVGKVLVNPQLLRLDFSILVLHLLLTGVFIAVPGLLINAGWTLTQHGWIYLTTMLLGFGLMIPLIIMGEKGRKMKAVLMIAVSLIAAALVLMPTNLGSWALLPGLLLFFTGFNLLEASLPSLISKQSPVQAKGTAMGIYSTSQFVGAFLGGVLGGFILTYWGPVELLWSAASLCLLWLVVLVGFKQPRHLSSRIFTLPAINSQALEALKSELASMQGVVEVVFLEEETTGYLKLDKQQLNEQALDNLLLN</sequence>
<feature type="transmembrane region" description="Helical" evidence="7">
    <location>
        <begin position="222"/>
        <end position="245"/>
    </location>
</feature>
<reference evidence="10" key="1">
    <citation type="journal article" date="2019" name="Int. J. Syst. Evol. Microbiol.">
        <title>The Global Catalogue of Microorganisms (GCM) 10K type strain sequencing project: providing services to taxonomists for standard genome sequencing and annotation.</title>
        <authorList>
            <consortium name="The Broad Institute Genomics Platform"/>
            <consortium name="The Broad Institute Genome Sequencing Center for Infectious Disease"/>
            <person name="Wu L."/>
            <person name="Ma J."/>
        </authorList>
    </citation>
    <scope>NUCLEOTIDE SEQUENCE [LARGE SCALE GENOMIC DNA]</scope>
    <source>
        <strain evidence="10">NBRC 100033</strain>
    </source>
</reference>
<feature type="transmembrane region" description="Helical" evidence="7">
    <location>
        <begin position="302"/>
        <end position="319"/>
    </location>
</feature>
<evidence type="ECO:0000256" key="7">
    <source>
        <dbReference type="SAM" id="Phobius"/>
    </source>
</evidence>
<evidence type="ECO:0000256" key="1">
    <source>
        <dbReference type="ARBA" id="ARBA00004651"/>
    </source>
</evidence>
<evidence type="ECO:0000256" key="2">
    <source>
        <dbReference type="ARBA" id="ARBA00022448"/>
    </source>
</evidence>
<evidence type="ECO:0000256" key="3">
    <source>
        <dbReference type="ARBA" id="ARBA00022475"/>
    </source>
</evidence>
<evidence type="ECO:0000256" key="6">
    <source>
        <dbReference type="ARBA" id="ARBA00023136"/>
    </source>
</evidence>
<dbReference type="SUPFAM" id="SSF103473">
    <property type="entry name" value="MFS general substrate transporter"/>
    <property type="match status" value="1"/>
</dbReference>
<evidence type="ECO:0000256" key="4">
    <source>
        <dbReference type="ARBA" id="ARBA00022692"/>
    </source>
</evidence>
<comment type="caution">
    <text evidence="9">The sequence shown here is derived from an EMBL/GenBank/DDBJ whole genome shotgun (WGS) entry which is preliminary data.</text>
</comment>
<keyword evidence="3" id="KW-1003">Cell membrane</keyword>
<dbReference type="Proteomes" id="UP001156682">
    <property type="component" value="Unassembled WGS sequence"/>
</dbReference>
<dbReference type="InterPro" id="IPR020846">
    <property type="entry name" value="MFS_dom"/>
</dbReference>
<feature type="transmembrane region" description="Helical" evidence="7">
    <location>
        <begin position="251"/>
        <end position="271"/>
    </location>
</feature>
<keyword evidence="4 7" id="KW-0812">Transmembrane</keyword>
<feature type="domain" description="Major facilitator superfamily (MFS) profile" evidence="8">
    <location>
        <begin position="11"/>
        <end position="393"/>
    </location>
</feature>
<dbReference type="EMBL" id="BSOR01000016">
    <property type="protein sequence ID" value="GLR63478.1"/>
    <property type="molecule type" value="Genomic_DNA"/>
</dbReference>
<accession>A0ABQ5ZWN1</accession>
<feature type="transmembrane region" description="Helical" evidence="7">
    <location>
        <begin position="278"/>
        <end position="296"/>
    </location>
</feature>
<dbReference type="PRINTS" id="PR01035">
    <property type="entry name" value="TCRTETA"/>
</dbReference>